<evidence type="ECO:0008006" key="3">
    <source>
        <dbReference type="Google" id="ProtNLM"/>
    </source>
</evidence>
<evidence type="ECO:0000313" key="1">
    <source>
        <dbReference type="EMBL" id="KAL1641678.1"/>
    </source>
</evidence>
<keyword evidence="2" id="KW-1185">Reference proteome</keyword>
<protein>
    <recommendedName>
        <fullName evidence="3">HIT domain-containing protein</fullName>
    </recommendedName>
</protein>
<organism evidence="1 2">
    <name type="scientific">Diplodia intermedia</name>
    <dbReference type="NCBI Taxonomy" id="856260"/>
    <lineage>
        <taxon>Eukaryota</taxon>
        <taxon>Fungi</taxon>
        <taxon>Dikarya</taxon>
        <taxon>Ascomycota</taxon>
        <taxon>Pezizomycotina</taxon>
        <taxon>Dothideomycetes</taxon>
        <taxon>Dothideomycetes incertae sedis</taxon>
        <taxon>Botryosphaeriales</taxon>
        <taxon>Botryosphaeriaceae</taxon>
        <taxon>Diplodia</taxon>
    </lineage>
</organism>
<accession>A0ABR3TPN0</accession>
<proteinExistence type="predicted"/>
<comment type="caution">
    <text evidence="1">The sequence shown here is derived from an EMBL/GenBank/DDBJ whole genome shotgun (WGS) entry which is preliminary data.</text>
</comment>
<dbReference type="EMBL" id="JAKEKT020000038">
    <property type="protein sequence ID" value="KAL1641678.1"/>
    <property type="molecule type" value="Genomic_DNA"/>
</dbReference>
<evidence type="ECO:0000313" key="2">
    <source>
        <dbReference type="Proteomes" id="UP001521184"/>
    </source>
</evidence>
<dbReference type="Gene3D" id="3.30.428.10">
    <property type="entry name" value="HIT-like"/>
    <property type="match status" value="1"/>
</dbReference>
<dbReference type="InterPro" id="IPR036265">
    <property type="entry name" value="HIT-like_sf"/>
</dbReference>
<sequence length="96" mass="11411">MKRLRQIFDVVCRVARYLAGLEWTERKQDVCRFCDSANFRNIVYEDADVLAFENARLAGRHHWLLIPKKHMRDIEALTVEHIPLRNCSSGLVWSRR</sequence>
<gene>
    <name evidence="1" type="ORF">SLS58_005956</name>
</gene>
<dbReference type="SUPFAM" id="SSF54197">
    <property type="entry name" value="HIT-like"/>
    <property type="match status" value="1"/>
</dbReference>
<name>A0ABR3TPN0_9PEZI</name>
<dbReference type="Proteomes" id="UP001521184">
    <property type="component" value="Unassembled WGS sequence"/>
</dbReference>
<dbReference type="Pfam" id="PF11969">
    <property type="entry name" value="DcpS_C"/>
    <property type="match status" value="1"/>
</dbReference>
<reference evidence="1 2" key="1">
    <citation type="journal article" date="2023" name="Plant Dis.">
        <title>First Report of Diplodia intermedia Causing Canker and Dieback Diseases on Apple Trees in Canada.</title>
        <authorList>
            <person name="Ellouze W."/>
            <person name="Ilyukhin E."/>
            <person name="Sulman M."/>
            <person name="Ali S."/>
        </authorList>
    </citation>
    <scope>NUCLEOTIDE SEQUENCE [LARGE SCALE GENOMIC DNA]</scope>
    <source>
        <strain evidence="1 2">M45-28</strain>
    </source>
</reference>